<dbReference type="OrthoDB" id="5980200at2"/>
<sequence length="1309" mass="133418">MAGIQSLGVGSGLLTSELVDQLVAADRAVSDLRLDSKSARVEAKISAFAEVRTVMDGLQTSISSLAKATTIQSNTASSSQESVLTATTASGAQPGTYRIKVDAVAQAHSLASNQYSSVDDTLGTGTLTFKFGTTSYDASGNYQSFSQDASIDPGVLTISSANNSLGGVRDAINNGNFGVSASVVFDGTGYRLLTTSESTGAATSMEITAVGDAGLQALAYNSAQNSSSNMTQTQDGKDALIQINGLPVTSATNSLNQVVKGVTINLTETNTTALTLTVARDTAEIGDKLDDFVTKYNEYKDIYDQLTQYNSADNLGGILLGDNVLRTVHTQLRSGVSDIVSGVTGSSYSTLLDLGITTDQNDNYNLTFDRTVFEAAMKADAQSVTGLLATDTQTSDAQVSVVIVGTNTQPGTYAVEIDQVATQGSFTGLTSSALAFASDVQISDVNDQFAMTVDGTTKTVTLTQGAYSSGDDLGLMLQTSINQAFTSQNVTVSFDDAEDRFNIVSSKYGASSEVSMGAGDPLVANTLGFTSAGSGEYTGSSFSNLNDIGFGASSSPGTQTLTAAQGVNFASNPASFTITLTGTGSGFDNTAKAITLNQDWSDVYDTSGNVVTERDRSDVLTYIQGQLNNAFSPGLVTAEFNSSDRLVMRTSPASGSETLTISASSVTNLNYLGIADGVGTSGVAIAGASFDLAYSNRQGSVTAASSIVIPDATYQTGADLATAIQAKINADANIAAGAQGAATEKGSRSLAAAIDFSSDEAQFGFTLNGEDYLVTVDSADTSLTNLQAIQAGIDSTTGSGGTSLNGLVTASLDSNGLVLTTAATGSGQSLAITSDGIGSSTAAGTPIDGVALSTGKDFSSNPATVSLLVDGIAIAMTINGDGTTGTNNGVSNLAMIQEALDTALTAAGGGGEFAAGDVVARLNTSNQVYFETVSKNGLPTETTFGADASIQISSADTNAATYLGITAGAQIINGLDSFGLDKGTYSGFDSLSTVTFVQDATGKGSFIIAFDNSTDVTLSNLSLASTVQLGLSAVNQSGTETNTGQDVEGSINGLTATGVGQYLTAANGNAAATNGYILGGLAADFSVAEVIDGTNNTLKVLIDGTESGTITLTSGAYATGDALAAELKTQINADTLLSAASRGVDVQYDETTNTFGIFSTSTGASSTAKVSDITTGGINIFGLTTSTTGVSGNDVAGSLDAAAGLMLSIGGTRTGERGTVTYVQGAMSKLDDLFNSILLSKGLLTVKEAKLVEDQAEIVVARTAVDERVSVYEARLRSQFLFNDKLISRLNNVSDFLTQQFDAMNGSND</sequence>
<keyword evidence="4" id="KW-0175">Coiled coil</keyword>
<dbReference type="InterPro" id="IPR010809">
    <property type="entry name" value="FliD_C"/>
</dbReference>
<evidence type="ECO:0000259" key="8">
    <source>
        <dbReference type="Pfam" id="PF02465"/>
    </source>
</evidence>
<comment type="subunit">
    <text evidence="3">Homopentamer.</text>
</comment>
<evidence type="ECO:0000256" key="7">
    <source>
        <dbReference type="ARBA" id="ARBA00033192"/>
    </source>
</evidence>
<reference evidence="10 11" key="1">
    <citation type="journal article" date="2017" name="Environ. Microbiol.">
        <title>Genomic and physiological analyses of 'Reinekea forsetii' reveal a versatile opportunistic lifestyle during spring algae blooms.</title>
        <authorList>
            <person name="Avci B."/>
            <person name="Hahnke R.L."/>
            <person name="Chafee M."/>
            <person name="Fischer T."/>
            <person name="Gruber-Vodicka H."/>
            <person name="Tegetmeyer H.E."/>
            <person name="Harder J."/>
            <person name="Fuchs B.M."/>
            <person name="Amann R.I."/>
            <person name="Teeling H."/>
        </authorList>
    </citation>
    <scope>NUCLEOTIDE SEQUENCE [LARGE SCALE GENOMIC DNA]</scope>
    <source>
        <strain evidence="10 11">Hel1_31_D35</strain>
    </source>
</reference>
<dbReference type="PANTHER" id="PTHR30288:SF0">
    <property type="entry name" value="FLAGELLAR HOOK-ASSOCIATED PROTEIN 2"/>
    <property type="match status" value="1"/>
</dbReference>
<evidence type="ECO:0000256" key="1">
    <source>
        <dbReference type="ARBA" id="ARBA00004365"/>
    </source>
</evidence>
<feature type="domain" description="Flagellar hook-associated protein 2 C-terminal" evidence="9">
    <location>
        <begin position="236"/>
        <end position="396"/>
    </location>
</feature>
<evidence type="ECO:0000256" key="5">
    <source>
        <dbReference type="ARBA" id="ARBA00023143"/>
    </source>
</evidence>
<dbReference type="RefSeq" id="WP_100257528.1">
    <property type="nucleotide sequence ID" value="NZ_CP011797.1"/>
</dbReference>
<evidence type="ECO:0000259" key="9">
    <source>
        <dbReference type="Pfam" id="PF07195"/>
    </source>
</evidence>
<proteinExistence type="inferred from homology"/>
<protein>
    <recommendedName>
        <fullName evidence="7">Filament cap protein</fullName>
    </recommendedName>
    <alternativeName>
        <fullName evidence="6">Flagellar cap protein</fullName>
    </alternativeName>
</protein>
<dbReference type="InterPro" id="IPR003481">
    <property type="entry name" value="FliD_N"/>
</dbReference>
<dbReference type="PANTHER" id="PTHR30288">
    <property type="entry name" value="FLAGELLAR CAP/ASSEMBLY PROTEIN FLID"/>
    <property type="match status" value="1"/>
</dbReference>
<organism evidence="10 11">
    <name type="scientific">Reinekea forsetii</name>
    <dbReference type="NCBI Taxonomy" id="1336806"/>
    <lineage>
        <taxon>Bacteria</taxon>
        <taxon>Pseudomonadati</taxon>
        <taxon>Pseudomonadota</taxon>
        <taxon>Gammaproteobacteria</taxon>
        <taxon>Oceanospirillales</taxon>
        <taxon>Saccharospirillaceae</taxon>
        <taxon>Reinekea</taxon>
    </lineage>
</organism>
<dbReference type="Pfam" id="PF02465">
    <property type="entry name" value="FliD_N"/>
    <property type="match status" value="1"/>
</dbReference>
<evidence type="ECO:0000256" key="2">
    <source>
        <dbReference type="ARBA" id="ARBA00009764"/>
    </source>
</evidence>
<comment type="subcellular location">
    <subcellularLocation>
        <location evidence="1">Bacterial flagellum</location>
    </subcellularLocation>
</comment>
<dbReference type="GO" id="GO:0009421">
    <property type="term" value="C:bacterial-type flagellum filament cap"/>
    <property type="evidence" value="ECO:0007669"/>
    <property type="project" value="InterPro"/>
</dbReference>
<dbReference type="Pfam" id="PF07195">
    <property type="entry name" value="FliD_C"/>
    <property type="match status" value="1"/>
</dbReference>
<comment type="similarity">
    <text evidence="2">Belongs to the FliD family.</text>
</comment>
<evidence type="ECO:0000313" key="10">
    <source>
        <dbReference type="EMBL" id="ATX77256.1"/>
    </source>
</evidence>
<keyword evidence="10" id="KW-0282">Flagellum</keyword>
<dbReference type="InterPro" id="IPR040026">
    <property type="entry name" value="FliD"/>
</dbReference>
<evidence type="ECO:0000313" key="11">
    <source>
        <dbReference type="Proteomes" id="UP000229757"/>
    </source>
</evidence>
<dbReference type="KEGG" id="rfo:REIFOR_02122"/>
<dbReference type="Proteomes" id="UP000229757">
    <property type="component" value="Chromosome"/>
</dbReference>
<dbReference type="GO" id="GO:0009424">
    <property type="term" value="C:bacterial-type flagellum hook"/>
    <property type="evidence" value="ECO:0007669"/>
    <property type="project" value="InterPro"/>
</dbReference>
<keyword evidence="11" id="KW-1185">Reference proteome</keyword>
<gene>
    <name evidence="10" type="primary">fliD</name>
    <name evidence="10" type="ORF">REIFOR_02122</name>
</gene>
<dbReference type="GO" id="GO:0071973">
    <property type="term" value="P:bacterial-type flagellum-dependent cell motility"/>
    <property type="evidence" value="ECO:0007669"/>
    <property type="project" value="TreeGrafter"/>
</dbReference>
<keyword evidence="10" id="KW-0966">Cell projection</keyword>
<name>A0A2K8KXA3_9GAMM</name>
<dbReference type="GO" id="GO:0007155">
    <property type="term" value="P:cell adhesion"/>
    <property type="evidence" value="ECO:0007669"/>
    <property type="project" value="InterPro"/>
</dbReference>
<feature type="domain" description="Flagellar hook-associated protein 2 N-terminal" evidence="8">
    <location>
        <begin position="11"/>
        <end position="108"/>
    </location>
</feature>
<keyword evidence="5" id="KW-0975">Bacterial flagellum</keyword>
<dbReference type="EMBL" id="CP011797">
    <property type="protein sequence ID" value="ATX77256.1"/>
    <property type="molecule type" value="Genomic_DNA"/>
</dbReference>
<keyword evidence="10" id="KW-0969">Cilium</keyword>
<evidence type="ECO:0000256" key="4">
    <source>
        <dbReference type="ARBA" id="ARBA00023054"/>
    </source>
</evidence>
<evidence type="ECO:0000256" key="3">
    <source>
        <dbReference type="ARBA" id="ARBA00011255"/>
    </source>
</evidence>
<evidence type="ECO:0000256" key="6">
    <source>
        <dbReference type="ARBA" id="ARBA00033074"/>
    </source>
</evidence>
<accession>A0A2K8KXA3</accession>